<comment type="caution">
    <text evidence="1">The sequence shown here is derived from an EMBL/GenBank/DDBJ whole genome shotgun (WGS) entry which is preliminary data.</text>
</comment>
<dbReference type="EMBL" id="QEIT01000017">
    <property type="protein sequence ID" value="PWZ76161.1"/>
    <property type="molecule type" value="Genomic_DNA"/>
</dbReference>
<dbReference type="RefSeq" id="WP_110160466.1">
    <property type="nucleotide sequence ID" value="NZ_CP039743.1"/>
</dbReference>
<name>A0A317YSM1_STAPS</name>
<reference evidence="1 2" key="1">
    <citation type="journal article" date="2018" name="Vet. Microbiol.">
        <title>Clonal diversity and geographic distribution of methicillin-resistant Staphylococcus pseudintermedius from Australian animals: Discovery of novel sequence types.</title>
        <authorList>
            <person name="Worthing K.A."/>
            <person name="Abraham S."/>
            <person name="Coombs G.W."/>
            <person name="Pang S."/>
            <person name="Saputra S."/>
            <person name="Jordan D."/>
            <person name="Trott D.J."/>
            <person name="Norris J.M."/>
        </authorList>
    </citation>
    <scope>NUCLEOTIDE SEQUENCE [LARGE SCALE GENOMIC DNA]</scope>
    <source>
        <strain evidence="1 2">ST525 1</strain>
    </source>
</reference>
<accession>A0A317YSM1</accession>
<dbReference type="Proteomes" id="UP000246800">
    <property type="component" value="Unassembled WGS sequence"/>
</dbReference>
<proteinExistence type="predicted"/>
<evidence type="ECO:0000313" key="1">
    <source>
        <dbReference type="EMBL" id="PWZ76161.1"/>
    </source>
</evidence>
<gene>
    <name evidence="1" type="ORF">DD902_03245</name>
</gene>
<sequence>MVEDIASQLQSVLHEDEWMLSLTQSDSNGSIYVLFRKGAFAYIPIRISNHKNHSYFSNKTFYTTIEEAVLLGQIRTHLDHSDWYIFKYEDYFTLKMLTKLTMKNLRIYVDNSMGIYDGALMGLLFYQIRYFNRNHKEMNTVSESFQKYLRRLFAAGLLNGYRQANNDLSVYVTQMGKSMLTEYWHVYQERYLTDIKKIDYRYVEVPMDEVLYTIDDDHKIIQA</sequence>
<protein>
    <submittedName>
        <fullName evidence="1">Uncharacterized protein</fullName>
    </submittedName>
</protein>
<organism evidence="1 2">
    <name type="scientific">Staphylococcus pseudintermedius</name>
    <dbReference type="NCBI Taxonomy" id="283734"/>
    <lineage>
        <taxon>Bacteria</taxon>
        <taxon>Bacillati</taxon>
        <taxon>Bacillota</taxon>
        <taxon>Bacilli</taxon>
        <taxon>Bacillales</taxon>
        <taxon>Staphylococcaceae</taxon>
        <taxon>Staphylococcus</taxon>
        <taxon>Staphylococcus intermedius group</taxon>
    </lineage>
</organism>
<dbReference type="AlphaFoldDB" id="A0A317YSM1"/>
<evidence type="ECO:0000313" key="2">
    <source>
        <dbReference type="Proteomes" id="UP000246800"/>
    </source>
</evidence>